<dbReference type="GeneID" id="8778438"/>
<dbReference type="InterPro" id="IPR019198">
    <property type="entry name" value="Beta_propeller_containing"/>
</dbReference>
<proteinExistence type="predicted"/>
<name>D3RX83_FERPA</name>
<accession>D3RX83</accession>
<keyword evidence="2" id="KW-1185">Reference proteome</keyword>
<reference evidence="1 2" key="2">
    <citation type="journal article" date="2011" name="Stand. Genomic Sci.">
        <title>Complete genome sequence of Ferroglobus placidus AEDII12DO.</title>
        <authorList>
            <person name="Anderson I."/>
            <person name="Risso C."/>
            <person name="Holmes D."/>
            <person name="Lucas S."/>
            <person name="Copeland A."/>
            <person name="Lapidus A."/>
            <person name="Cheng J.F."/>
            <person name="Bruce D."/>
            <person name="Goodwin L."/>
            <person name="Pitluck S."/>
            <person name="Saunders E."/>
            <person name="Brettin T."/>
            <person name="Detter J.C."/>
            <person name="Han C."/>
            <person name="Tapia R."/>
            <person name="Larimer F."/>
            <person name="Land M."/>
            <person name="Hauser L."/>
            <person name="Woyke T."/>
            <person name="Lovley D."/>
            <person name="Kyrpides N."/>
            <person name="Ivanova N."/>
        </authorList>
    </citation>
    <scope>NUCLEOTIDE SEQUENCE [LARGE SCALE GENOMIC DNA]</scope>
    <source>
        <strain evidence="2">DSM 10642 / AEDII12DO</strain>
    </source>
</reference>
<dbReference type="PaxDb" id="589924-Ferp_0930"/>
<dbReference type="RefSeq" id="WP_012965439.1">
    <property type="nucleotide sequence ID" value="NC_013849.1"/>
</dbReference>
<protein>
    <submittedName>
        <fullName evidence="1">Beta propeller domain protein</fullName>
    </submittedName>
</protein>
<dbReference type="SUPFAM" id="SSF50998">
    <property type="entry name" value="Quinoprotein alcohol dehydrogenase-like"/>
    <property type="match status" value="1"/>
</dbReference>
<dbReference type="OrthoDB" id="28968at2157"/>
<dbReference type="STRING" id="589924.Ferp_0930"/>
<dbReference type="Pfam" id="PF09826">
    <property type="entry name" value="Beta_propel"/>
    <property type="match status" value="1"/>
</dbReference>
<dbReference type="EMBL" id="CP001899">
    <property type="protein sequence ID" value="ADC65096.1"/>
    <property type="molecule type" value="Genomic_DNA"/>
</dbReference>
<evidence type="ECO:0000313" key="2">
    <source>
        <dbReference type="Proteomes" id="UP000002613"/>
    </source>
</evidence>
<sequence>MRKILILFLLIFLAGCVQEKSEKIAKFSSEEEMKSYLIESGKRSYASPFFFGVRTEVIVRESLAIPTPVPTPMPIPTATPALEKAYDVRFSTTNVQVKGIDEPDIVKTDGENIYLSQITYFIPIRILPESKKVLPERGFTKAIKAYPPEEMEEKFELKEGGELLVANNTLIVLKRDEILAFDKNSGEKVWEMKLKWDYVTARLYDKLYIVTRSPVSVYRPCPIEIAEVNDEPLVVRCVDVYHPIEPVPAEVTYTIMKIDPESGEVVDKVSLLGSYGSVVYMSEKAIYVSYAKAKDPAEIMFEFVKANEDLFPKEVVERIEKLKSYDISNRAKSVEIQQIIDSYLYSLDRDERLKFEKEMWNRYEKFREEKKREFEKTEIVKISLELEPVAVGEVPGRLLNQFSMDEYEGYLRVATTFGDENDLYVLDEDLNVVGSITGFGKTERIYAVRFIADRGYIVTFRQIDPFFVIDLSNPRKPEIKGVLKIPGFSSYLHPITDHLILGIGKEGSYVKISLFDVSNAENPEEVDKFVLKEVWSEVLSNHHAFLLDSKHKVFFLPAEKNGYVFSYEGNELKLIKAVEAFAVRAIYIDDYLYIVGDKIVVFDENSWEKVKEFEFE</sequence>
<organism evidence="1 2">
    <name type="scientific">Ferroglobus placidus (strain DSM 10642 / AEDII12DO)</name>
    <dbReference type="NCBI Taxonomy" id="589924"/>
    <lineage>
        <taxon>Archaea</taxon>
        <taxon>Methanobacteriati</taxon>
        <taxon>Methanobacteriota</taxon>
        <taxon>Archaeoglobi</taxon>
        <taxon>Archaeoglobales</taxon>
        <taxon>Archaeoglobaceae</taxon>
        <taxon>Ferroglobus</taxon>
    </lineage>
</organism>
<dbReference type="Proteomes" id="UP000002613">
    <property type="component" value="Chromosome"/>
</dbReference>
<dbReference type="PROSITE" id="PS51257">
    <property type="entry name" value="PROKAR_LIPOPROTEIN"/>
    <property type="match status" value="1"/>
</dbReference>
<dbReference type="AlphaFoldDB" id="D3RX83"/>
<dbReference type="eggNOG" id="arCOG02284">
    <property type="taxonomic scope" value="Archaea"/>
</dbReference>
<dbReference type="KEGG" id="fpl:Ferp_0930"/>
<dbReference type="InterPro" id="IPR011047">
    <property type="entry name" value="Quinoprotein_ADH-like_sf"/>
</dbReference>
<dbReference type="HOGENOM" id="CLU_015706_1_0_2"/>
<dbReference type="PIRSF" id="PIRSF006425">
    <property type="entry name" value="UCP006425_WD40"/>
    <property type="match status" value="1"/>
</dbReference>
<evidence type="ECO:0000313" key="1">
    <source>
        <dbReference type="EMBL" id="ADC65096.1"/>
    </source>
</evidence>
<dbReference type="InterPro" id="IPR014441">
    <property type="entry name" value="UCP006425_b-propeller"/>
</dbReference>
<reference evidence="2" key="1">
    <citation type="submission" date="2010-02" db="EMBL/GenBank/DDBJ databases">
        <title>Complete sequence of Ferroglobus placidus DSM 10642.</title>
        <authorList>
            <consortium name="US DOE Joint Genome Institute"/>
            <person name="Lucas S."/>
            <person name="Copeland A."/>
            <person name="Lapidus A."/>
            <person name="Cheng J.-F."/>
            <person name="Bruce D."/>
            <person name="Goodwin L."/>
            <person name="Pitluck S."/>
            <person name="Saunders E."/>
            <person name="Brettin T."/>
            <person name="Detter J.C."/>
            <person name="Han C."/>
            <person name="Tapia R."/>
            <person name="Larimer F."/>
            <person name="Land M."/>
            <person name="Hauser L."/>
            <person name="Kyrpides N."/>
            <person name="Ivanova N."/>
            <person name="Holmes D."/>
            <person name="Lovley D."/>
            <person name="Kyrpides N."/>
            <person name="Anderson I.J."/>
            <person name="Woyke T."/>
        </authorList>
    </citation>
    <scope>NUCLEOTIDE SEQUENCE [LARGE SCALE GENOMIC DNA]</scope>
    <source>
        <strain evidence="2">DSM 10642 / AEDII12DO</strain>
    </source>
</reference>
<gene>
    <name evidence="1" type="ordered locus">Ferp_0930</name>
</gene>